<dbReference type="InterPro" id="IPR017853">
    <property type="entry name" value="GH"/>
</dbReference>
<reference evidence="2" key="1">
    <citation type="submission" date="2023-06" db="EMBL/GenBank/DDBJ databases">
        <title>Genomic of Agaribacillus aureum.</title>
        <authorList>
            <person name="Wang G."/>
        </authorList>
    </citation>
    <scope>NUCLEOTIDE SEQUENCE</scope>
    <source>
        <strain evidence="2">BMA12</strain>
    </source>
</reference>
<protein>
    <recommendedName>
        <fullName evidence="4">Alpha-galactosidase</fullName>
    </recommendedName>
</protein>
<evidence type="ECO:0000313" key="2">
    <source>
        <dbReference type="EMBL" id="MDN5214905.1"/>
    </source>
</evidence>
<dbReference type="Gene3D" id="3.20.20.70">
    <property type="entry name" value="Aldolase class I"/>
    <property type="match status" value="1"/>
</dbReference>
<organism evidence="2 3">
    <name type="scientific">Agaribacillus aureus</name>
    <dbReference type="NCBI Taxonomy" id="3051825"/>
    <lineage>
        <taxon>Bacteria</taxon>
        <taxon>Pseudomonadati</taxon>
        <taxon>Bacteroidota</taxon>
        <taxon>Cytophagia</taxon>
        <taxon>Cytophagales</taxon>
        <taxon>Splendidivirgaceae</taxon>
        <taxon>Agaribacillus</taxon>
    </lineage>
</organism>
<comment type="caution">
    <text evidence="2">The sequence shown here is derived from an EMBL/GenBank/DDBJ whole genome shotgun (WGS) entry which is preliminary data.</text>
</comment>
<feature type="signal peptide" evidence="1">
    <location>
        <begin position="1"/>
        <end position="21"/>
    </location>
</feature>
<name>A0ABT8LAW8_9BACT</name>
<evidence type="ECO:0008006" key="4">
    <source>
        <dbReference type="Google" id="ProtNLM"/>
    </source>
</evidence>
<sequence length="693" mass="79356">MKIRILIFLLLGLLSAREGLAQKSMTLANANFQFSDSTITVSTGKVARKLAWTGNGFVTISYKNTTSGKEWAEARHSHTSDWDLPTKIGPGSSAKLLSVACVKTDDEQFTTEHLLVTAHMTYNFGLDVKYLIRVYPDAPGIWTALEVKANSGFSTEGIPVDLATRKYYGSNQPVKIARNEFVPIDFSKKNQRRYWGIYNNPGNRVNTDDMVKERIVKGYPIFQDEQNTWANGVAIEAGTDGFIALKESNKTVNKYGHQTGSFFCTPQGIEVTGWGLKPDEISSEFKRTWATWTILYTGGEPEMQLALKRFDRIRYPVNMERDMHILIDTWGSDWQNGDYDKIYGRENSEFSVIEKEIKSAADLGIDIVRIDDGWQEGGTKSKNSWHPNTKVGYDANWAKTKKLSDQYNVRIGLWAAVLHITPEELIANQEKLQVATWKFDFDQLEDHDSFARRLQGIRAFIKKTGYTTQTSWCPEYDDQRYGWYSPVRECGPMYFQNIQNNLPTHLAYVPYITLRHHWMMARYYNLNDLQCHWQNTSRTNPRYSDAHLHSQSYAAMSAFMGAPSCFMLTQLLEPEERDELRKVIATYKANRQGIFQSYVFPIGDEPNNASWTGFQLCDPDKSTGYLMIFRELHNLENTKALSLNFLANKTVRLIDLEQSNTQAEIPIGNEGKVTLNIPNQAGYRFLRYEIIDK</sequence>
<dbReference type="EMBL" id="JAUJEB010000005">
    <property type="protein sequence ID" value="MDN5214905.1"/>
    <property type="molecule type" value="Genomic_DNA"/>
</dbReference>
<dbReference type="SUPFAM" id="SSF51445">
    <property type="entry name" value="(Trans)glycosidases"/>
    <property type="match status" value="1"/>
</dbReference>
<keyword evidence="1" id="KW-0732">Signal</keyword>
<dbReference type="RefSeq" id="WP_346760243.1">
    <property type="nucleotide sequence ID" value="NZ_JAUJEB010000005.1"/>
</dbReference>
<evidence type="ECO:0000256" key="1">
    <source>
        <dbReference type="SAM" id="SignalP"/>
    </source>
</evidence>
<accession>A0ABT8LAW8</accession>
<gene>
    <name evidence="2" type="ORF">QQ020_22685</name>
</gene>
<feature type="chain" id="PRO_5046280218" description="Alpha-galactosidase" evidence="1">
    <location>
        <begin position="22"/>
        <end position="693"/>
    </location>
</feature>
<keyword evidence="3" id="KW-1185">Reference proteome</keyword>
<dbReference type="Proteomes" id="UP001172083">
    <property type="component" value="Unassembled WGS sequence"/>
</dbReference>
<dbReference type="InterPro" id="IPR013785">
    <property type="entry name" value="Aldolase_TIM"/>
</dbReference>
<evidence type="ECO:0000313" key="3">
    <source>
        <dbReference type="Proteomes" id="UP001172083"/>
    </source>
</evidence>
<proteinExistence type="predicted"/>